<dbReference type="InterPro" id="IPR017871">
    <property type="entry name" value="ABC_transporter-like_CS"/>
</dbReference>
<dbReference type="AlphaFoldDB" id="U2VBL0"/>
<proteinExistence type="predicted"/>
<dbReference type="GO" id="GO:0090374">
    <property type="term" value="P:oligopeptide export from mitochondrion"/>
    <property type="evidence" value="ECO:0007669"/>
    <property type="project" value="TreeGrafter"/>
</dbReference>
<dbReference type="PANTHER" id="PTHR43394">
    <property type="entry name" value="ATP-DEPENDENT PERMEASE MDL1, MITOCHONDRIAL"/>
    <property type="match status" value="1"/>
</dbReference>
<dbReference type="Gene3D" id="3.40.50.300">
    <property type="entry name" value="P-loop containing nucleotide triphosphate hydrolases"/>
    <property type="match status" value="1"/>
</dbReference>
<evidence type="ECO:0000313" key="5">
    <source>
        <dbReference type="Proteomes" id="UP000016638"/>
    </source>
</evidence>
<protein>
    <submittedName>
        <fullName evidence="4">ABC transporter, ATP-binding protein</fullName>
    </submittedName>
</protein>
<sequence>MGPSGAGKSTVLDLISRLYDPVGGTIFFKGADVASLDRRIVRNHIAYVEQDAPILSGTIRDNLTLGISQVNDAKLMCMLQACNLIDVCNGSHDGLDADVGEHGVLLSGGERQRLALLRALLREPELLLLDESTSNLDGANEELAQNLIDCYAPHSARSIVAHRLSTVVDADDILVLDGGRVVDEGTHVQLLQTSPLYRNLAHTQLLSQPA</sequence>
<dbReference type="InterPro" id="IPR027417">
    <property type="entry name" value="P-loop_NTPase"/>
</dbReference>
<evidence type="ECO:0000256" key="1">
    <source>
        <dbReference type="ARBA" id="ARBA00022741"/>
    </source>
</evidence>
<evidence type="ECO:0000259" key="3">
    <source>
        <dbReference type="PROSITE" id="PS50893"/>
    </source>
</evidence>
<keyword evidence="5" id="KW-1185">Reference proteome</keyword>
<dbReference type="SUPFAM" id="SSF52540">
    <property type="entry name" value="P-loop containing nucleoside triphosphate hydrolases"/>
    <property type="match status" value="1"/>
</dbReference>
<dbReference type="Proteomes" id="UP000016638">
    <property type="component" value="Unassembled WGS sequence"/>
</dbReference>
<dbReference type="eggNOG" id="COG1132">
    <property type="taxonomic scope" value="Bacteria"/>
</dbReference>
<comment type="caution">
    <text evidence="4">The sequence shown here is derived from an EMBL/GenBank/DDBJ whole genome shotgun (WGS) entry which is preliminary data.</text>
</comment>
<dbReference type="InterPro" id="IPR039421">
    <property type="entry name" value="Type_1_exporter"/>
</dbReference>
<dbReference type="GO" id="GO:0015421">
    <property type="term" value="F:ABC-type oligopeptide transporter activity"/>
    <property type="evidence" value="ECO:0007669"/>
    <property type="project" value="TreeGrafter"/>
</dbReference>
<evidence type="ECO:0000313" key="4">
    <source>
        <dbReference type="EMBL" id="ERL09981.1"/>
    </source>
</evidence>
<dbReference type="Pfam" id="PF00005">
    <property type="entry name" value="ABC_tran"/>
    <property type="match status" value="1"/>
</dbReference>
<dbReference type="PANTHER" id="PTHR43394:SF1">
    <property type="entry name" value="ATP-BINDING CASSETTE SUB-FAMILY B MEMBER 10, MITOCHONDRIAL"/>
    <property type="match status" value="1"/>
</dbReference>
<name>U2VBL0_9ACTN</name>
<dbReference type="InterPro" id="IPR003439">
    <property type="entry name" value="ABC_transporter-like_ATP-bd"/>
</dbReference>
<dbReference type="STRING" id="1125712.HMPREF1316_1432"/>
<organism evidence="4 5">
    <name type="scientific">Olsenella profusa F0195</name>
    <dbReference type="NCBI Taxonomy" id="1125712"/>
    <lineage>
        <taxon>Bacteria</taxon>
        <taxon>Bacillati</taxon>
        <taxon>Actinomycetota</taxon>
        <taxon>Coriobacteriia</taxon>
        <taxon>Coriobacteriales</taxon>
        <taxon>Atopobiaceae</taxon>
        <taxon>Olsenella</taxon>
    </lineage>
</organism>
<evidence type="ECO:0000256" key="2">
    <source>
        <dbReference type="ARBA" id="ARBA00022840"/>
    </source>
</evidence>
<dbReference type="GO" id="GO:0005524">
    <property type="term" value="F:ATP binding"/>
    <property type="evidence" value="ECO:0007669"/>
    <property type="project" value="UniProtKB-KW"/>
</dbReference>
<dbReference type="PATRIC" id="fig|1125712.3.peg.467"/>
<reference evidence="4 5" key="1">
    <citation type="submission" date="2013-08" db="EMBL/GenBank/DDBJ databases">
        <authorList>
            <person name="Durkin A.S."/>
            <person name="Haft D.R."/>
            <person name="McCorrison J."/>
            <person name="Torralba M."/>
            <person name="Gillis M."/>
            <person name="Haft D.H."/>
            <person name="Methe B."/>
            <person name="Sutton G."/>
            <person name="Nelson K.E."/>
        </authorList>
    </citation>
    <scope>NUCLEOTIDE SEQUENCE [LARGE SCALE GENOMIC DNA]</scope>
    <source>
        <strain evidence="4 5">F0195</strain>
    </source>
</reference>
<feature type="domain" description="ABC transporter" evidence="3">
    <location>
        <begin position="1"/>
        <end position="203"/>
    </location>
</feature>
<dbReference type="GO" id="GO:0016887">
    <property type="term" value="F:ATP hydrolysis activity"/>
    <property type="evidence" value="ECO:0007669"/>
    <property type="project" value="InterPro"/>
</dbReference>
<dbReference type="EMBL" id="AWEZ01000017">
    <property type="protein sequence ID" value="ERL09981.1"/>
    <property type="molecule type" value="Genomic_DNA"/>
</dbReference>
<keyword evidence="2 4" id="KW-0067">ATP-binding</keyword>
<keyword evidence="1" id="KW-0547">Nucleotide-binding</keyword>
<dbReference type="PROSITE" id="PS50893">
    <property type="entry name" value="ABC_TRANSPORTER_2"/>
    <property type="match status" value="1"/>
</dbReference>
<accession>U2VBL0</accession>
<gene>
    <name evidence="4" type="ORF">HMPREF1316_1432</name>
</gene>
<dbReference type="SMART" id="SM00382">
    <property type="entry name" value="AAA"/>
    <property type="match status" value="1"/>
</dbReference>
<dbReference type="InterPro" id="IPR003593">
    <property type="entry name" value="AAA+_ATPase"/>
</dbReference>
<dbReference type="PROSITE" id="PS00211">
    <property type="entry name" value="ABC_TRANSPORTER_1"/>
    <property type="match status" value="1"/>
</dbReference>